<evidence type="ECO:0000259" key="11">
    <source>
        <dbReference type="Pfam" id="PF08541"/>
    </source>
</evidence>
<comment type="similarity">
    <text evidence="1 10">Belongs to the thiolase-like superfamily. FabH family.</text>
</comment>
<dbReference type="InterPro" id="IPR004655">
    <property type="entry name" value="FabH"/>
</dbReference>
<evidence type="ECO:0000313" key="14">
    <source>
        <dbReference type="Proteomes" id="UP000310168"/>
    </source>
</evidence>
<dbReference type="EC" id="2.3.1.180" evidence="10"/>
<feature type="domain" description="Beta-ketoacyl-[acyl-carrier-protein] synthase III N-terminal" evidence="12">
    <location>
        <begin position="106"/>
        <end position="183"/>
    </location>
</feature>
<keyword evidence="6 10" id="KW-0443">Lipid metabolism</keyword>
<dbReference type="Pfam" id="PF08545">
    <property type="entry name" value="ACP_syn_III"/>
    <property type="match status" value="1"/>
</dbReference>
<name>A0ABY2TR88_9SPIR</name>
<dbReference type="PANTHER" id="PTHR34069">
    <property type="entry name" value="3-OXOACYL-[ACYL-CARRIER-PROTEIN] SYNTHASE 3"/>
    <property type="match status" value="1"/>
</dbReference>
<organism evidence="13 14">
    <name type="scientific">Brachyspira catarrhinii</name>
    <dbReference type="NCBI Taxonomy" id="2528966"/>
    <lineage>
        <taxon>Bacteria</taxon>
        <taxon>Pseudomonadati</taxon>
        <taxon>Spirochaetota</taxon>
        <taxon>Spirochaetia</taxon>
        <taxon>Brachyspirales</taxon>
        <taxon>Brachyspiraceae</taxon>
        <taxon>Brachyspira</taxon>
    </lineage>
</organism>
<evidence type="ECO:0000256" key="2">
    <source>
        <dbReference type="ARBA" id="ARBA00022490"/>
    </source>
</evidence>
<dbReference type="Gene3D" id="3.40.47.10">
    <property type="match status" value="1"/>
</dbReference>
<dbReference type="Pfam" id="PF08541">
    <property type="entry name" value="ACP_syn_III_C"/>
    <property type="match status" value="1"/>
</dbReference>
<sequence>MKRAYIKNIAYYVPEKILDNKYFESILDTNNEWIVTRTGIETRRMAREDETIFEMGLNAVKNLQNKGVDLSDIDTIIVPTVTKDYIFPSMAGQIQKALGLKHCFALDFSAACSGYVYALNTITALIESGQSKNVLMLCSEKLTKDINWKDRGTAILFGDAATASLITGREDGRGVLAMDMQSEPDLTIVLNGGSACPIRAEDCDGADFKIYMEGGETFKRAVTEFSNSIDRVLAKAGKSLSDVKFFVPHQANLRIIQAVAKRIGLPMEKVSVTLNKFGNSSSTSIGLALNDALEKNKIKDGDLVLFTGFGGGFTWGSTLMIW</sequence>
<dbReference type="NCBIfam" id="TIGR00747">
    <property type="entry name" value="fabH"/>
    <property type="match status" value="1"/>
</dbReference>
<feature type="active site" evidence="10">
    <location>
        <position position="112"/>
    </location>
</feature>
<comment type="caution">
    <text evidence="13">The sequence shown here is derived from an EMBL/GenBank/DDBJ whole genome shotgun (WGS) entry which is preliminary data.</text>
</comment>
<evidence type="ECO:0000256" key="5">
    <source>
        <dbReference type="ARBA" id="ARBA00022832"/>
    </source>
</evidence>
<proteinExistence type="inferred from homology"/>
<comment type="pathway">
    <text evidence="10">Lipid metabolism; fatty acid biosynthesis.</text>
</comment>
<dbReference type="InterPro" id="IPR013751">
    <property type="entry name" value="ACP_syn_III_N"/>
</dbReference>
<dbReference type="SUPFAM" id="SSF53901">
    <property type="entry name" value="Thiolase-like"/>
    <property type="match status" value="1"/>
</dbReference>
<evidence type="ECO:0000256" key="8">
    <source>
        <dbReference type="ARBA" id="ARBA00023268"/>
    </source>
</evidence>
<feature type="region of interest" description="ACP-binding" evidence="10">
    <location>
        <begin position="250"/>
        <end position="254"/>
    </location>
</feature>
<comment type="subcellular location">
    <subcellularLocation>
        <location evidence="10">Cytoplasm</location>
    </subcellularLocation>
</comment>
<feature type="active site" evidence="10">
    <location>
        <position position="249"/>
    </location>
</feature>
<keyword evidence="5 10" id="KW-0276">Fatty acid metabolism</keyword>
<evidence type="ECO:0000256" key="7">
    <source>
        <dbReference type="ARBA" id="ARBA00023160"/>
    </source>
</evidence>
<dbReference type="HAMAP" id="MF_01815">
    <property type="entry name" value="FabH"/>
    <property type="match status" value="1"/>
</dbReference>
<comment type="domain">
    <text evidence="10">The last Arg residue of the ACP-binding site is essential for the weak association between ACP/AcpP and FabH.</text>
</comment>
<evidence type="ECO:0000259" key="12">
    <source>
        <dbReference type="Pfam" id="PF08545"/>
    </source>
</evidence>
<keyword evidence="2 10" id="KW-0963">Cytoplasm</keyword>
<evidence type="ECO:0000256" key="3">
    <source>
        <dbReference type="ARBA" id="ARBA00022516"/>
    </source>
</evidence>
<dbReference type="Proteomes" id="UP000310168">
    <property type="component" value="Unassembled WGS sequence"/>
</dbReference>
<dbReference type="CDD" id="cd00830">
    <property type="entry name" value="KAS_III"/>
    <property type="match status" value="1"/>
</dbReference>
<evidence type="ECO:0000256" key="1">
    <source>
        <dbReference type="ARBA" id="ARBA00008642"/>
    </source>
</evidence>
<keyword evidence="3 10" id="KW-0444">Lipid biosynthesis</keyword>
<feature type="domain" description="Beta-ketoacyl-[acyl-carrier-protein] synthase III C-terminal" evidence="11">
    <location>
        <begin position="233"/>
        <end position="322"/>
    </location>
</feature>
<dbReference type="InterPro" id="IPR013747">
    <property type="entry name" value="ACP_syn_III_C"/>
</dbReference>
<dbReference type="NCBIfam" id="NF006829">
    <property type="entry name" value="PRK09352.1"/>
    <property type="match status" value="1"/>
</dbReference>
<dbReference type="RefSeq" id="WP_137998160.1">
    <property type="nucleotide sequence ID" value="NZ_SJDU01000112.1"/>
</dbReference>
<comment type="subunit">
    <text evidence="10">Homodimer.</text>
</comment>
<evidence type="ECO:0000313" key="13">
    <source>
        <dbReference type="EMBL" id="TKZ35369.1"/>
    </source>
</evidence>
<keyword evidence="4 10" id="KW-0808">Transferase</keyword>
<accession>A0ABY2TR88</accession>
<protein>
    <recommendedName>
        <fullName evidence="10">Beta-ketoacyl-[acyl-carrier-protein] synthase III</fullName>
        <shortName evidence="10">Beta-ketoacyl-ACP synthase III</shortName>
        <shortName evidence="10">KAS III</shortName>
        <ecNumber evidence="10">2.3.1.180</ecNumber>
    </recommendedName>
    <alternativeName>
        <fullName evidence="10">3-oxoacyl-[acyl-carrier-protein] synthase 3</fullName>
    </alternativeName>
    <alternativeName>
        <fullName evidence="10">3-oxoacyl-[acyl-carrier-protein] synthase III</fullName>
    </alternativeName>
</protein>
<reference evidence="13 14" key="1">
    <citation type="journal article" date="2019" name="Anaerobe">
        <title>Brachyspira catarrhinii sp. nov., an anaerobic intestinal spirochaete isolated from vervet monkeys may have been misidentified as Brachyspira aalborgi in previous studies.</title>
        <authorList>
            <person name="Phillips N.D."/>
            <person name="La T."/>
            <person name="Hampson D.J."/>
        </authorList>
    </citation>
    <scope>NUCLEOTIDE SEQUENCE [LARGE SCALE GENOMIC DNA]</scope>
    <source>
        <strain evidence="13 14">Z12</strain>
    </source>
</reference>
<evidence type="ECO:0000256" key="6">
    <source>
        <dbReference type="ARBA" id="ARBA00023098"/>
    </source>
</evidence>
<dbReference type="EMBL" id="SJDU01000112">
    <property type="protein sequence ID" value="TKZ35369.1"/>
    <property type="molecule type" value="Genomic_DNA"/>
</dbReference>
<evidence type="ECO:0000256" key="9">
    <source>
        <dbReference type="ARBA" id="ARBA00023315"/>
    </source>
</evidence>
<evidence type="ECO:0000256" key="4">
    <source>
        <dbReference type="ARBA" id="ARBA00022679"/>
    </source>
</evidence>
<keyword evidence="14" id="KW-1185">Reference proteome</keyword>
<keyword evidence="8 10" id="KW-0511">Multifunctional enzyme</keyword>
<comment type="catalytic activity">
    <reaction evidence="10">
        <text>malonyl-[ACP] + acetyl-CoA + H(+) = 3-oxobutanoyl-[ACP] + CO2 + CoA</text>
        <dbReference type="Rhea" id="RHEA:12080"/>
        <dbReference type="Rhea" id="RHEA-COMP:9623"/>
        <dbReference type="Rhea" id="RHEA-COMP:9625"/>
        <dbReference type="ChEBI" id="CHEBI:15378"/>
        <dbReference type="ChEBI" id="CHEBI:16526"/>
        <dbReference type="ChEBI" id="CHEBI:57287"/>
        <dbReference type="ChEBI" id="CHEBI:57288"/>
        <dbReference type="ChEBI" id="CHEBI:78449"/>
        <dbReference type="ChEBI" id="CHEBI:78450"/>
        <dbReference type="EC" id="2.3.1.180"/>
    </reaction>
</comment>
<evidence type="ECO:0000256" key="10">
    <source>
        <dbReference type="HAMAP-Rule" id="MF_01815"/>
    </source>
</evidence>
<keyword evidence="9 10" id="KW-0012">Acyltransferase</keyword>
<feature type="active site" evidence="10">
    <location>
        <position position="279"/>
    </location>
</feature>
<gene>
    <name evidence="10" type="primary">fabH</name>
    <name evidence="13" type="ORF">EZH24_05615</name>
</gene>
<comment type="function">
    <text evidence="10">Catalyzes the condensation reaction of fatty acid synthesis by the addition to an acyl acceptor of two carbons from malonyl-ACP. Catalyzes the first condensation reaction which initiates fatty acid synthesis and may therefore play a role in governing the total rate of fatty acid production. Possesses both acetoacetyl-ACP synthase and acetyl transacylase activities. Its substrate specificity determines the biosynthesis of branched-chain and/or straight-chain of fatty acids.</text>
</comment>
<keyword evidence="7 10" id="KW-0275">Fatty acid biosynthesis</keyword>
<dbReference type="PANTHER" id="PTHR34069:SF2">
    <property type="entry name" value="BETA-KETOACYL-[ACYL-CARRIER-PROTEIN] SYNTHASE III"/>
    <property type="match status" value="1"/>
</dbReference>
<dbReference type="InterPro" id="IPR016039">
    <property type="entry name" value="Thiolase-like"/>
</dbReference>